<dbReference type="EMBL" id="LYPC01000022">
    <property type="protein sequence ID" value="OCT13475.1"/>
    <property type="molecule type" value="Genomic_DNA"/>
</dbReference>
<organism evidence="2 3">
    <name type="scientific">Paenibacillus pectinilyticus</name>
    <dbReference type="NCBI Taxonomy" id="512399"/>
    <lineage>
        <taxon>Bacteria</taxon>
        <taxon>Bacillati</taxon>
        <taxon>Bacillota</taxon>
        <taxon>Bacilli</taxon>
        <taxon>Bacillales</taxon>
        <taxon>Paenibacillaceae</taxon>
        <taxon>Paenibacillus</taxon>
    </lineage>
</organism>
<dbReference type="PANTHER" id="PTHR33490:SF3">
    <property type="entry name" value="CONSERVED INTEGRAL MEMBRANE PROTEIN"/>
    <property type="match status" value="1"/>
</dbReference>
<protein>
    <submittedName>
        <fullName evidence="2">Transglutaminase</fullName>
    </submittedName>
</protein>
<dbReference type="SUPFAM" id="SSF54001">
    <property type="entry name" value="Cysteine proteinases"/>
    <property type="match status" value="1"/>
</dbReference>
<dbReference type="STRING" id="512399.A8709_17880"/>
<feature type="domain" description="Transglutaminase-like" evidence="1">
    <location>
        <begin position="31"/>
        <end position="138"/>
    </location>
</feature>
<dbReference type="AlphaFoldDB" id="A0A1C0ZZD4"/>
<keyword evidence="3" id="KW-1185">Reference proteome</keyword>
<dbReference type="InterPro" id="IPR038765">
    <property type="entry name" value="Papain-like_cys_pep_sf"/>
</dbReference>
<dbReference type="PANTHER" id="PTHR33490">
    <property type="entry name" value="BLR5614 PROTEIN-RELATED"/>
    <property type="match status" value="1"/>
</dbReference>
<dbReference type="InterPro" id="IPR002931">
    <property type="entry name" value="Transglutaminase-like"/>
</dbReference>
<accession>A0A1C0ZZD4</accession>
<gene>
    <name evidence="2" type="ORF">A8709_17880</name>
</gene>
<dbReference type="RefSeq" id="WP_065853537.1">
    <property type="nucleotide sequence ID" value="NZ_LYPC01000022.1"/>
</dbReference>
<reference evidence="3" key="1">
    <citation type="submission" date="2016-05" db="EMBL/GenBank/DDBJ databases">
        <title>Paenibacillus oryzae. sp. nov., isolated from the rice root.</title>
        <authorList>
            <person name="Zhang J."/>
            <person name="Zhang X."/>
        </authorList>
    </citation>
    <scope>NUCLEOTIDE SEQUENCE [LARGE SCALE GENOMIC DNA]</scope>
    <source>
        <strain evidence="3">KCTC13222</strain>
    </source>
</reference>
<evidence type="ECO:0000259" key="1">
    <source>
        <dbReference type="Pfam" id="PF01841"/>
    </source>
</evidence>
<evidence type="ECO:0000313" key="3">
    <source>
        <dbReference type="Proteomes" id="UP000093309"/>
    </source>
</evidence>
<name>A0A1C0ZZD4_9BACL</name>
<dbReference type="Proteomes" id="UP000093309">
    <property type="component" value="Unassembled WGS sequence"/>
</dbReference>
<dbReference type="Pfam" id="PF01841">
    <property type="entry name" value="Transglut_core"/>
    <property type="match status" value="1"/>
</dbReference>
<sequence>MILTCESNQVEDYLCESKEVDYRSDAIRGKAEELFAKALDEIDFVRKSFEFVRDEISHSWDIQSSRVTCRASEVLHFKEGICYAKSNLLCAILRSKGLPTGFCYQRLTLGDMPESGYCLHALNAVYLQSVGKWIRLDARGNKPGIQAEFALEEEKLAFSVRAAYDEIDYPLIYSRPNPDTMSVLQHATDCITMYNEGLPTSL</sequence>
<dbReference type="Gene3D" id="3.10.620.30">
    <property type="match status" value="1"/>
</dbReference>
<evidence type="ECO:0000313" key="2">
    <source>
        <dbReference type="EMBL" id="OCT13475.1"/>
    </source>
</evidence>
<dbReference type="OrthoDB" id="5296450at2"/>
<comment type="caution">
    <text evidence="2">The sequence shown here is derived from an EMBL/GenBank/DDBJ whole genome shotgun (WGS) entry which is preliminary data.</text>
</comment>
<proteinExistence type="predicted"/>